<dbReference type="KEGG" id="dwi:6652873"/>
<evidence type="ECO:0000256" key="1">
    <source>
        <dbReference type="ARBA" id="ARBA00004604"/>
    </source>
</evidence>
<dbReference type="InterPro" id="IPR011990">
    <property type="entry name" value="TPR-like_helical_dom_sf"/>
</dbReference>
<dbReference type="PANTHER" id="PTHR23271">
    <property type="entry name" value="HEPATOCELLULAR CARCINOMA-ASSOCIATED ANTIGEN 66"/>
    <property type="match status" value="1"/>
</dbReference>
<dbReference type="GO" id="GO:0032040">
    <property type="term" value="C:small-subunit processome"/>
    <property type="evidence" value="ECO:0007669"/>
    <property type="project" value="TreeGrafter"/>
</dbReference>
<dbReference type="Pfam" id="PF08640">
    <property type="entry name" value="U3_assoc_6"/>
    <property type="match status" value="1"/>
</dbReference>
<dbReference type="InterPro" id="IPR055347">
    <property type="entry name" value="UTP6_N"/>
</dbReference>
<proteinExistence type="inferred from homology"/>
<keyword evidence="4" id="KW-0677">Repeat</keyword>
<dbReference type="InterPro" id="IPR003107">
    <property type="entry name" value="HAT"/>
</dbReference>
<dbReference type="GO" id="GO:0034388">
    <property type="term" value="C:Pwp2p-containing subcomplex of 90S preribosome"/>
    <property type="evidence" value="ECO:0007669"/>
    <property type="project" value="TreeGrafter"/>
</dbReference>
<dbReference type="PhylomeDB" id="B4NPX1"/>
<dbReference type="Proteomes" id="UP000007798">
    <property type="component" value="Unassembled WGS sequence"/>
</dbReference>
<dbReference type="InterPro" id="IPR013949">
    <property type="entry name" value="Utp6"/>
</dbReference>
<evidence type="ECO:0000259" key="6">
    <source>
        <dbReference type="Pfam" id="PF08640"/>
    </source>
</evidence>
<dbReference type="PANTHER" id="PTHR23271:SF1">
    <property type="entry name" value="U3 SMALL NUCLEOLAR RNA-ASSOCIATED PROTEIN 6 HOMOLOG"/>
    <property type="match status" value="1"/>
</dbReference>
<organism evidence="8 9">
    <name type="scientific">Drosophila willistoni</name>
    <name type="common">Fruit fly</name>
    <dbReference type="NCBI Taxonomy" id="7260"/>
    <lineage>
        <taxon>Eukaryota</taxon>
        <taxon>Metazoa</taxon>
        <taxon>Ecdysozoa</taxon>
        <taxon>Arthropoda</taxon>
        <taxon>Hexapoda</taxon>
        <taxon>Insecta</taxon>
        <taxon>Pterygota</taxon>
        <taxon>Neoptera</taxon>
        <taxon>Endopterygota</taxon>
        <taxon>Diptera</taxon>
        <taxon>Brachycera</taxon>
        <taxon>Muscomorpha</taxon>
        <taxon>Ephydroidea</taxon>
        <taxon>Drosophilidae</taxon>
        <taxon>Drosophila</taxon>
        <taxon>Sophophora</taxon>
    </lineage>
</organism>
<dbReference type="OMA" id="CKQWNAK"/>
<keyword evidence="3" id="KW-0698">rRNA processing</keyword>
<dbReference type="SMR" id="B4NPX1"/>
<dbReference type="HOGENOM" id="CLU_026025_2_0_1"/>
<evidence type="ECO:0000256" key="5">
    <source>
        <dbReference type="ARBA" id="ARBA00023242"/>
    </source>
</evidence>
<dbReference type="AlphaFoldDB" id="B4NPX1"/>
<evidence type="ECO:0000313" key="8">
    <source>
        <dbReference type="EMBL" id="EDW86196.1"/>
    </source>
</evidence>
<evidence type="ECO:0000259" key="7">
    <source>
        <dbReference type="Pfam" id="PF24892"/>
    </source>
</evidence>
<evidence type="ECO:0000256" key="2">
    <source>
        <dbReference type="ARBA" id="ARBA00010734"/>
    </source>
</evidence>
<keyword evidence="9" id="KW-1185">Reference proteome</keyword>
<feature type="domain" description="U3 small nucleolar RNA-associated protein 6 homolog C-terminal" evidence="7">
    <location>
        <begin position="310"/>
        <end position="577"/>
    </location>
</feature>
<dbReference type="SMART" id="SM00386">
    <property type="entry name" value="HAT"/>
    <property type="match status" value="4"/>
</dbReference>
<evidence type="ECO:0000313" key="9">
    <source>
        <dbReference type="Proteomes" id="UP000007798"/>
    </source>
</evidence>
<comment type="subcellular location">
    <subcellularLocation>
        <location evidence="1">Nucleus</location>
        <location evidence="1">Nucleolus</location>
    </subcellularLocation>
</comment>
<accession>B4NPX1</accession>
<dbReference type="InParanoid" id="B4NPX1"/>
<dbReference type="STRING" id="7260.B4NPX1"/>
<protein>
    <recommendedName>
        <fullName evidence="10">U3 small nucleolar RNA-associated protein 6 homolog</fullName>
    </recommendedName>
</protein>
<keyword evidence="5" id="KW-0539">Nucleus</keyword>
<dbReference type="GO" id="GO:0030515">
    <property type="term" value="F:snoRNA binding"/>
    <property type="evidence" value="ECO:0007669"/>
    <property type="project" value="InterPro"/>
</dbReference>
<comment type="similarity">
    <text evidence="2">Belongs to the UTP6 family.</text>
</comment>
<dbReference type="eggNOG" id="KOG2396">
    <property type="taxonomic scope" value="Eukaryota"/>
</dbReference>
<feature type="domain" description="U3 small nucleolar RNA-associated protein 6 N-terminal" evidence="6">
    <location>
        <begin position="10"/>
        <end position="78"/>
    </location>
</feature>
<name>B4NPX1_DROWI</name>
<evidence type="ECO:0000256" key="4">
    <source>
        <dbReference type="ARBA" id="ARBA00022737"/>
    </source>
</evidence>
<dbReference type="FunCoup" id="B4NPX1">
    <property type="interactions" value="1423"/>
</dbReference>
<dbReference type="Gene3D" id="1.25.40.10">
    <property type="entry name" value="Tetratricopeptide repeat domain"/>
    <property type="match status" value="2"/>
</dbReference>
<reference evidence="8 9" key="1">
    <citation type="journal article" date="2007" name="Nature">
        <title>Evolution of genes and genomes on the Drosophila phylogeny.</title>
        <authorList>
            <consortium name="Drosophila 12 Genomes Consortium"/>
            <person name="Clark A.G."/>
            <person name="Eisen M.B."/>
            <person name="Smith D.R."/>
            <person name="Bergman C.M."/>
            <person name="Oliver B."/>
            <person name="Markow T.A."/>
            <person name="Kaufman T.C."/>
            <person name="Kellis M."/>
            <person name="Gelbart W."/>
            <person name="Iyer V.N."/>
            <person name="Pollard D.A."/>
            <person name="Sackton T.B."/>
            <person name="Larracuente A.M."/>
            <person name="Singh N.D."/>
            <person name="Abad J.P."/>
            <person name="Abt D.N."/>
            <person name="Adryan B."/>
            <person name="Aguade M."/>
            <person name="Akashi H."/>
            <person name="Anderson W.W."/>
            <person name="Aquadro C.F."/>
            <person name="Ardell D.H."/>
            <person name="Arguello R."/>
            <person name="Artieri C.G."/>
            <person name="Barbash D.A."/>
            <person name="Barker D."/>
            <person name="Barsanti P."/>
            <person name="Batterham P."/>
            <person name="Batzoglou S."/>
            <person name="Begun D."/>
            <person name="Bhutkar A."/>
            <person name="Blanco E."/>
            <person name="Bosak S.A."/>
            <person name="Bradley R.K."/>
            <person name="Brand A.D."/>
            <person name="Brent M.R."/>
            <person name="Brooks A.N."/>
            <person name="Brown R.H."/>
            <person name="Butlin R.K."/>
            <person name="Caggese C."/>
            <person name="Calvi B.R."/>
            <person name="Bernardo de Carvalho A."/>
            <person name="Caspi A."/>
            <person name="Castrezana S."/>
            <person name="Celniker S.E."/>
            <person name="Chang J.L."/>
            <person name="Chapple C."/>
            <person name="Chatterji S."/>
            <person name="Chinwalla A."/>
            <person name="Civetta A."/>
            <person name="Clifton S.W."/>
            <person name="Comeron J.M."/>
            <person name="Costello J.C."/>
            <person name="Coyne J.A."/>
            <person name="Daub J."/>
            <person name="David R.G."/>
            <person name="Delcher A.L."/>
            <person name="Delehaunty K."/>
            <person name="Do C.B."/>
            <person name="Ebling H."/>
            <person name="Edwards K."/>
            <person name="Eickbush T."/>
            <person name="Evans J.D."/>
            <person name="Filipski A."/>
            <person name="Findeiss S."/>
            <person name="Freyhult E."/>
            <person name="Fulton L."/>
            <person name="Fulton R."/>
            <person name="Garcia A.C."/>
            <person name="Gardiner A."/>
            <person name="Garfield D.A."/>
            <person name="Garvin B.E."/>
            <person name="Gibson G."/>
            <person name="Gilbert D."/>
            <person name="Gnerre S."/>
            <person name="Godfrey J."/>
            <person name="Good R."/>
            <person name="Gotea V."/>
            <person name="Gravely B."/>
            <person name="Greenberg A.J."/>
            <person name="Griffiths-Jones S."/>
            <person name="Gross S."/>
            <person name="Guigo R."/>
            <person name="Gustafson E.A."/>
            <person name="Haerty W."/>
            <person name="Hahn M.W."/>
            <person name="Halligan D.L."/>
            <person name="Halpern A.L."/>
            <person name="Halter G.M."/>
            <person name="Han M.V."/>
            <person name="Heger A."/>
            <person name="Hillier L."/>
            <person name="Hinrichs A.S."/>
            <person name="Holmes I."/>
            <person name="Hoskins R.A."/>
            <person name="Hubisz M.J."/>
            <person name="Hultmark D."/>
            <person name="Huntley M.A."/>
            <person name="Jaffe D.B."/>
            <person name="Jagadeeshan S."/>
            <person name="Jeck W.R."/>
            <person name="Johnson J."/>
            <person name="Jones C.D."/>
            <person name="Jordan W.C."/>
            <person name="Karpen G.H."/>
            <person name="Kataoka E."/>
            <person name="Keightley P.D."/>
            <person name="Kheradpour P."/>
            <person name="Kirkness E.F."/>
            <person name="Koerich L.B."/>
            <person name="Kristiansen K."/>
            <person name="Kudrna D."/>
            <person name="Kulathinal R.J."/>
            <person name="Kumar S."/>
            <person name="Kwok R."/>
            <person name="Lander E."/>
            <person name="Langley C.H."/>
            <person name="Lapoint R."/>
            <person name="Lazzaro B.P."/>
            <person name="Lee S.J."/>
            <person name="Levesque L."/>
            <person name="Li R."/>
            <person name="Lin C.F."/>
            <person name="Lin M.F."/>
            <person name="Lindblad-Toh K."/>
            <person name="Llopart A."/>
            <person name="Long M."/>
            <person name="Low L."/>
            <person name="Lozovsky E."/>
            <person name="Lu J."/>
            <person name="Luo M."/>
            <person name="Machado C.A."/>
            <person name="Makalowski W."/>
            <person name="Marzo M."/>
            <person name="Matsuda M."/>
            <person name="Matzkin L."/>
            <person name="McAllister B."/>
            <person name="McBride C.S."/>
            <person name="McKernan B."/>
            <person name="McKernan K."/>
            <person name="Mendez-Lago M."/>
            <person name="Minx P."/>
            <person name="Mollenhauer M.U."/>
            <person name="Montooth K."/>
            <person name="Mount S.M."/>
            <person name="Mu X."/>
            <person name="Myers E."/>
            <person name="Negre B."/>
            <person name="Newfeld S."/>
            <person name="Nielsen R."/>
            <person name="Noor M.A."/>
            <person name="O'Grady P."/>
            <person name="Pachter L."/>
            <person name="Papaceit M."/>
            <person name="Parisi M.J."/>
            <person name="Parisi M."/>
            <person name="Parts L."/>
            <person name="Pedersen J.S."/>
            <person name="Pesole G."/>
            <person name="Phillippy A.M."/>
            <person name="Ponting C.P."/>
            <person name="Pop M."/>
            <person name="Porcelli D."/>
            <person name="Powell J.R."/>
            <person name="Prohaska S."/>
            <person name="Pruitt K."/>
            <person name="Puig M."/>
            <person name="Quesneville H."/>
            <person name="Ram K.R."/>
            <person name="Rand D."/>
            <person name="Rasmussen M.D."/>
            <person name="Reed L.K."/>
            <person name="Reenan R."/>
            <person name="Reily A."/>
            <person name="Remington K.A."/>
            <person name="Rieger T.T."/>
            <person name="Ritchie M.G."/>
            <person name="Robin C."/>
            <person name="Rogers Y.H."/>
            <person name="Rohde C."/>
            <person name="Rozas J."/>
            <person name="Rubenfield M.J."/>
            <person name="Ruiz A."/>
            <person name="Russo S."/>
            <person name="Salzberg S.L."/>
            <person name="Sanchez-Gracia A."/>
            <person name="Saranga D.J."/>
            <person name="Sato H."/>
            <person name="Schaeffer S.W."/>
            <person name="Schatz M.C."/>
            <person name="Schlenke T."/>
            <person name="Schwartz R."/>
            <person name="Segarra C."/>
            <person name="Singh R.S."/>
            <person name="Sirot L."/>
            <person name="Sirota M."/>
            <person name="Sisneros N.B."/>
            <person name="Smith C.D."/>
            <person name="Smith T.F."/>
            <person name="Spieth J."/>
            <person name="Stage D.E."/>
            <person name="Stark A."/>
            <person name="Stephan W."/>
            <person name="Strausberg R.L."/>
            <person name="Strempel S."/>
            <person name="Sturgill D."/>
            <person name="Sutton G."/>
            <person name="Sutton G.G."/>
            <person name="Tao W."/>
            <person name="Teichmann S."/>
            <person name="Tobari Y.N."/>
            <person name="Tomimura Y."/>
            <person name="Tsolas J.M."/>
            <person name="Valente V.L."/>
            <person name="Venter E."/>
            <person name="Venter J.C."/>
            <person name="Vicario S."/>
            <person name="Vieira F.G."/>
            <person name="Vilella A.J."/>
            <person name="Villasante A."/>
            <person name="Walenz B."/>
            <person name="Wang J."/>
            <person name="Wasserman M."/>
            <person name="Watts T."/>
            <person name="Wilson D."/>
            <person name="Wilson R.K."/>
            <person name="Wing R.A."/>
            <person name="Wolfner M.F."/>
            <person name="Wong A."/>
            <person name="Wong G.K."/>
            <person name="Wu C.I."/>
            <person name="Wu G."/>
            <person name="Yamamoto D."/>
            <person name="Yang H.P."/>
            <person name="Yang S.P."/>
            <person name="Yorke J.A."/>
            <person name="Yoshida K."/>
            <person name="Zdobnov E."/>
            <person name="Zhang P."/>
            <person name="Zhang Y."/>
            <person name="Zimin A.V."/>
            <person name="Baldwin J."/>
            <person name="Abdouelleil A."/>
            <person name="Abdulkadir J."/>
            <person name="Abebe A."/>
            <person name="Abera B."/>
            <person name="Abreu J."/>
            <person name="Acer S.C."/>
            <person name="Aftuck L."/>
            <person name="Alexander A."/>
            <person name="An P."/>
            <person name="Anderson E."/>
            <person name="Anderson S."/>
            <person name="Arachi H."/>
            <person name="Azer M."/>
            <person name="Bachantsang P."/>
            <person name="Barry A."/>
            <person name="Bayul T."/>
            <person name="Berlin A."/>
            <person name="Bessette D."/>
            <person name="Bloom T."/>
            <person name="Blye J."/>
            <person name="Boguslavskiy L."/>
            <person name="Bonnet C."/>
            <person name="Boukhgalter B."/>
            <person name="Bourzgui I."/>
            <person name="Brown A."/>
            <person name="Cahill P."/>
            <person name="Channer S."/>
            <person name="Cheshatsang Y."/>
            <person name="Chuda L."/>
            <person name="Citroen M."/>
            <person name="Collymore A."/>
            <person name="Cooke P."/>
            <person name="Costello M."/>
            <person name="D'Aco K."/>
            <person name="Daza R."/>
            <person name="De Haan G."/>
            <person name="DeGray S."/>
            <person name="DeMaso C."/>
            <person name="Dhargay N."/>
            <person name="Dooley K."/>
            <person name="Dooley E."/>
            <person name="Doricent M."/>
            <person name="Dorje P."/>
            <person name="Dorjee K."/>
            <person name="Dupes A."/>
            <person name="Elong R."/>
            <person name="Falk J."/>
            <person name="Farina A."/>
            <person name="Faro S."/>
            <person name="Ferguson D."/>
            <person name="Fisher S."/>
            <person name="Foley C.D."/>
            <person name="Franke A."/>
            <person name="Friedrich D."/>
            <person name="Gadbois L."/>
            <person name="Gearin G."/>
            <person name="Gearin C.R."/>
            <person name="Giannoukos G."/>
            <person name="Goode T."/>
            <person name="Graham J."/>
            <person name="Grandbois E."/>
            <person name="Grewal S."/>
            <person name="Gyaltsen K."/>
            <person name="Hafez N."/>
            <person name="Hagos B."/>
            <person name="Hall J."/>
            <person name="Henson C."/>
            <person name="Hollinger A."/>
            <person name="Honan T."/>
            <person name="Huard M.D."/>
            <person name="Hughes L."/>
            <person name="Hurhula B."/>
            <person name="Husby M.E."/>
            <person name="Kamat A."/>
            <person name="Kanga B."/>
            <person name="Kashin S."/>
            <person name="Khazanovich D."/>
            <person name="Kisner P."/>
            <person name="Lance K."/>
            <person name="Lara M."/>
            <person name="Lee W."/>
            <person name="Lennon N."/>
            <person name="Letendre F."/>
            <person name="LeVine R."/>
            <person name="Lipovsky A."/>
            <person name="Liu X."/>
            <person name="Liu J."/>
            <person name="Liu S."/>
            <person name="Lokyitsang T."/>
            <person name="Lokyitsang Y."/>
            <person name="Lubonja R."/>
            <person name="Lui A."/>
            <person name="MacDonald P."/>
            <person name="Magnisalis V."/>
            <person name="Maru K."/>
            <person name="Matthews C."/>
            <person name="McCusker W."/>
            <person name="McDonough S."/>
            <person name="Mehta T."/>
            <person name="Meldrim J."/>
            <person name="Meneus L."/>
            <person name="Mihai O."/>
            <person name="Mihalev A."/>
            <person name="Mihova T."/>
            <person name="Mittelman R."/>
            <person name="Mlenga V."/>
            <person name="Montmayeur A."/>
            <person name="Mulrain L."/>
            <person name="Navidi A."/>
            <person name="Naylor J."/>
            <person name="Negash T."/>
            <person name="Nguyen T."/>
            <person name="Nguyen N."/>
            <person name="Nicol R."/>
            <person name="Norbu C."/>
            <person name="Norbu N."/>
            <person name="Novod N."/>
            <person name="O'Neill B."/>
            <person name="Osman S."/>
            <person name="Markiewicz E."/>
            <person name="Oyono O.L."/>
            <person name="Patti C."/>
            <person name="Phunkhang P."/>
            <person name="Pierre F."/>
            <person name="Priest M."/>
            <person name="Raghuraman S."/>
            <person name="Rege F."/>
            <person name="Reyes R."/>
            <person name="Rise C."/>
            <person name="Rogov P."/>
            <person name="Ross K."/>
            <person name="Ryan E."/>
            <person name="Settipalli S."/>
            <person name="Shea T."/>
            <person name="Sherpa N."/>
            <person name="Shi L."/>
            <person name="Shih D."/>
            <person name="Sparrow T."/>
            <person name="Spaulding J."/>
            <person name="Stalker J."/>
            <person name="Stange-Thomann N."/>
            <person name="Stavropoulos S."/>
            <person name="Stone C."/>
            <person name="Strader C."/>
            <person name="Tesfaye S."/>
            <person name="Thomson T."/>
            <person name="Thoulutsang Y."/>
            <person name="Thoulutsang D."/>
            <person name="Topham K."/>
            <person name="Topping I."/>
            <person name="Tsamla T."/>
            <person name="Vassiliev H."/>
            <person name="Vo A."/>
            <person name="Wangchuk T."/>
            <person name="Wangdi T."/>
            <person name="Weiand M."/>
            <person name="Wilkinson J."/>
            <person name="Wilson A."/>
            <person name="Yadav S."/>
            <person name="Young G."/>
            <person name="Yu Q."/>
            <person name="Zembek L."/>
            <person name="Zhong D."/>
            <person name="Zimmer A."/>
            <person name="Zwirko Z."/>
            <person name="Jaffe D.B."/>
            <person name="Alvarez P."/>
            <person name="Brockman W."/>
            <person name="Butler J."/>
            <person name="Chin C."/>
            <person name="Gnerre S."/>
            <person name="Grabherr M."/>
            <person name="Kleber M."/>
            <person name="Mauceli E."/>
            <person name="MacCallum I."/>
        </authorList>
    </citation>
    <scope>NUCLEOTIDE SEQUENCE [LARGE SCALE GENOMIC DNA]</scope>
    <source>
        <strain evidence="9">Tucson 14030-0811.24</strain>
    </source>
</reference>
<dbReference type="SUPFAM" id="SSF48452">
    <property type="entry name" value="TPR-like"/>
    <property type="match status" value="1"/>
</dbReference>
<dbReference type="EMBL" id="CH964291">
    <property type="protein sequence ID" value="EDW86196.1"/>
    <property type="molecule type" value="Genomic_DNA"/>
</dbReference>
<evidence type="ECO:0000256" key="3">
    <source>
        <dbReference type="ARBA" id="ARBA00022552"/>
    </source>
</evidence>
<evidence type="ECO:0008006" key="10">
    <source>
        <dbReference type="Google" id="ProtNLM"/>
    </source>
</evidence>
<sequence>MGEFIAEMQERILPEYEQMNHYNLFTPEQVREIISRRDHLFQKITKGHLTVSDYLEFIVYEKQMHETIVAKEEQMHLKLSGLKTSITVRIMRLYREVLVKFSHDRRLWGHWINFSKRNNPQEVAGIYEKMLQYHGDEPSFWVDAAMWLYEYNRLNIERVQDTLLRGLQRHPTSERLNKCFFDILLTEAALADNEKNLEDNTLSEQDIKLERVAAVYNNSMKNVTHLDYFIKLLESCENHHEITNKLQRNILHDMQEKFPREPLLWDLLAQRELRGYHLGDMEQQDLEQEEPAFKRTRLERPFKGRLELFTTVYKTAVDLLKTQEIWNLYIDALLAIKTNSKSERSLKQQYLANALQEGHRSQLMSIRHYSTLKKMLCSTPAGCSTAVQIFNEALKRDPSVEMYQLLMDTLVLNDEEPQVYEVFHKIQKTMGSESFPLWRSVICYYRTRERSPSNRERLENIYAEACKSKYPEFAELRSDYLRYLWIENSPESARKEYKKLSLQPPLTLQLHREMAQLESTLTIRDSANLKSWRMCLEHMALHFGKTEPSVWVDYLAFERDHGEAKNINLLTQRAVSTLEPQYVHTFEMERTLAHLGAAIVG</sequence>
<dbReference type="OrthoDB" id="28112at2759"/>
<dbReference type="GO" id="GO:0000462">
    <property type="term" value="P:maturation of SSU-rRNA from tricistronic rRNA transcript (SSU-rRNA, 5.8S rRNA, LSU-rRNA)"/>
    <property type="evidence" value="ECO:0007669"/>
    <property type="project" value="InterPro"/>
</dbReference>
<dbReference type="Pfam" id="PF24892">
    <property type="entry name" value="UTP6_C"/>
    <property type="match status" value="1"/>
</dbReference>
<gene>
    <name evidence="8" type="primary">Dwil\GK16741</name>
    <name evidence="8" type="ORF">Dwil_GK16741</name>
</gene>
<dbReference type="InterPro" id="IPR056907">
    <property type="entry name" value="UTP6_C"/>
</dbReference>